<keyword evidence="2" id="KW-1185">Reference proteome</keyword>
<dbReference type="RefSeq" id="WP_172237038.1">
    <property type="nucleotide sequence ID" value="NZ_JABFDP010000014.1"/>
</dbReference>
<dbReference type="EMBL" id="JAFCLK010000011">
    <property type="protein sequence ID" value="MBR1136868.1"/>
    <property type="molecule type" value="Genomic_DNA"/>
</dbReference>
<evidence type="ECO:0000313" key="2">
    <source>
        <dbReference type="Proteomes" id="UP001314635"/>
    </source>
</evidence>
<gene>
    <name evidence="1" type="ORF">JQ619_13910</name>
</gene>
<evidence type="ECO:0000313" key="1">
    <source>
        <dbReference type="EMBL" id="MBR1136868.1"/>
    </source>
</evidence>
<dbReference type="Proteomes" id="UP001314635">
    <property type="component" value="Unassembled WGS sequence"/>
</dbReference>
<organism evidence="1 2">
    <name type="scientific">Bradyrhizobium denitrificans</name>
    <dbReference type="NCBI Taxonomy" id="2734912"/>
    <lineage>
        <taxon>Bacteria</taxon>
        <taxon>Pseudomonadati</taxon>
        <taxon>Pseudomonadota</taxon>
        <taxon>Alphaproteobacteria</taxon>
        <taxon>Hyphomicrobiales</taxon>
        <taxon>Nitrobacteraceae</taxon>
        <taxon>Bradyrhizobium</taxon>
    </lineage>
</organism>
<comment type="caution">
    <text evidence="1">The sequence shown here is derived from an EMBL/GenBank/DDBJ whole genome shotgun (WGS) entry which is preliminary data.</text>
</comment>
<sequence length="74" mass="8245">MPRIGAVRPLVMAGSFVWRIKRRPVWNTWAAEEATLSLAEDQIAPERSPWSHTAPIKDVVSGYAVRDWCPGGLS</sequence>
<accession>A0ABS5G6I3</accession>
<protein>
    <submittedName>
        <fullName evidence="1">Uncharacterized protein</fullName>
    </submittedName>
</protein>
<proteinExistence type="predicted"/>
<name>A0ABS5G6I3_9BRAD</name>
<reference evidence="2" key="1">
    <citation type="journal article" date="2021" name="ISME J.">
        <title>Evolutionary origin and ecological implication of a unique nif island in free-living Bradyrhizobium lineages.</title>
        <authorList>
            <person name="Tao J."/>
        </authorList>
    </citation>
    <scope>NUCLEOTIDE SEQUENCE [LARGE SCALE GENOMIC DNA]</scope>
    <source>
        <strain evidence="2">SZCCT0094</strain>
    </source>
</reference>